<proteinExistence type="predicted"/>
<dbReference type="CDD" id="cd04301">
    <property type="entry name" value="NAT_SF"/>
    <property type="match status" value="1"/>
</dbReference>
<name>A0A7V5CTH7_9BACT</name>
<sequence length="159" mass="17030">MLMCEYATALNASAGGGHICVTSLDQELAGLPEPYAPPTGALLLAFAGQQPAGVVALRPLPASRPALASEKACEMKRLWVRPPFQGQGLGRRLAEAVLEEARHLGYQAVYLDTLPATMQRAYALYQSLGFSTLVNPPASQLGPQVLYLRRSLERAPVKS</sequence>
<dbReference type="PANTHER" id="PTHR43305:SF1">
    <property type="entry name" value="FAMILY N-ACETYLTRANSFERASE, PUTATIVE (AFU_ORTHOLOGUE AFUA_2G01380)-RELATED"/>
    <property type="match status" value="1"/>
</dbReference>
<feature type="domain" description="N-acetyltransferase" evidence="1">
    <location>
        <begin position="1"/>
        <end position="153"/>
    </location>
</feature>
<evidence type="ECO:0000259" key="1">
    <source>
        <dbReference type="PROSITE" id="PS51186"/>
    </source>
</evidence>
<keyword evidence="2" id="KW-0808">Transferase</keyword>
<dbReference type="PANTHER" id="PTHR43305">
    <property type="entry name" value="FAMILY N-ACETYLTRANSFERASE, PUTATIVE (AFU_ORTHOLOGUE AFUA_2G01380)-RELATED"/>
    <property type="match status" value="1"/>
</dbReference>
<dbReference type="AlphaFoldDB" id="A0A7V5CTH7"/>
<dbReference type="PROSITE" id="PS51186">
    <property type="entry name" value="GNAT"/>
    <property type="match status" value="1"/>
</dbReference>
<comment type="caution">
    <text evidence="2">The sequence shown here is derived from an EMBL/GenBank/DDBJ whole genome shotgun (WGS) entry which is preliminary data.</text>
</comment>
<dbReference type="Pfam" id="PF00583">
    <property type="entry name" value="Acetyltransf_1"/>
    <property type="match status" value="1"/>
</dbReference>
<dbReference type="SUPFAM" id="SSF55729">
    <property type="entry name" value="Acyl-CoA N-acyltransferases (Nat)"/>
    <property type="match status" value="1"/>
</dbReference>
<protein>
    <submittedName>
        <fullName evidence="2">GNAT family N-acetyltransferase</fullName>
    </submittedName>
</protein>
<accession>A0A7V5CTH7</accession>
<dbReference type="GO" id="GO:0016747">
    <property type="term" value="F:acyltransferase activity, transferring groups other than amino-acyl groups"/>
    <property type="evidence" value="ECO:0007669"/>
    <property type="project" value="InterPro"/>
</dbReference>
<reference evidence="2" key="1">
    <citation type="journal article" date="2020" name="mSystems">
        <title>Genome- and Community-Level Interaction Insights into Carbon Utilization and Element Cycling Functions of Hydrothermarchaeota in Hydrothermal Sediment.</title>
        <authorList>
            <person name="Zhou Z."/>
            <person name="Liu Y."/>
            <person name="Xu W."/>
            <person name="Pan J."/>
            <person name="Luo Z.H."/>
            <person name="Li M."/>
        </authorList>
    </citation>
    <scope>NUCLEOTIDE SEQUENCE [LARGE SCALE GENOMIC DNA]</scope>
    <source>
        <strain evidence="2">SpSt-855</strain>
    </source>
</reference>
<dbReference type="Gene3D" id="3.40.630.30">
    <property type="match status" value="1"/>
</dbReference>
<gene>
    <name evidence="2" type="ORF">ENW50_07910</name>
</gene>
<dbReference type="InterPro" id="IPR016181">
    <property type="entry name" value="Acyl_CoA_acyltransferase"/>
</dbReference>
<dbReference type="InterPro" id="IPR000182">
    <property type="entry name" value="GNAT_dom"/>
</dbReference>
<evidence type="ECO:0000313" key="2">
    <source>
        <dbReference type="EMBL" id="HGY94589.1"/>
    </source>
</evidence>
<dbReference type="InterPro" id="IPR052777">
    <property type="entry name" value="Acetyltransferase_Enz"/>
</dbReference>
<organism evidence="2">
    <name type="scientific">Acidobacterium capsulatum</name>
    <dbReference type="NCBI Taxonomy" id="33075"/>
    <lineage>
        <taxon>Bacteria</taxon>
        <taxon>Pseudomonadati</taxon>
        <taxon>Acidobacteriota</taxon>
        <taxon>Terriglobia</taxon>
        <taxon>Terriglobales</taxon>
        <taxon>Acidobacteriaceae</taxon>
        <taxon>Acidobacterium</taxon>
    </lineage>
</organism>
<dbReference type="EMBL" id="DTKL01000047">
    <property type="protein sequence ID" value="HGY94589.1"/>
    <property type="molecule type" value="Genomic_DNA"/>
</dbReference>